<dbReference type="Gene3D" id="1.25.40.10">
    <property type="entry name" value="Tetratricopeptide repeat domain"/>
    <property type="match status" value="1"/>
</dbReference>
<dbReference type="EMBL" id="JTHE02000003">
    <property type="protein sequence ID" value="NEV69982.1"/>
    <property type="molecule type" value="Genomic_DNA"/>
</dbReference>
<dbReference type="Pfam" id="PF20308">
    <property type="entry name" value="TPR-S"/>
    <property type="match status" value="1"/>
</dbReference>
<dbReference type="AlphaFoldDB" id="A0A0C1YKM2"/>
<dbReference type="SMART" id="SM00044">
    <property type="entry name" value="CYCc"/>
    <property type="match status" value="1"/>
</dbReference>
<evidence type="ECO:0000313" key="1">
    <source>
        <dbReference type="EMBL" id="NEV69982.1"/>
    </source>
</evidence>
<proteinExistence type="predicted"/>
<protein>
    <submittedName>
        <fullName evidence="1">DUF4071 domain-containing protein</fullName>
    </submittedName>
</protein>
<dbReference type="InterPro" id="IPR046880">
    <property type="entry name" value="TPR-S"/>
</dbReference>
<dbReference type="InterPro" id="IPR001054">
    <property type="entry name" value="A/G_cyclase"/>
</dbReference>
<name>A0A0C1YKM2_9CYAN</name>
<dbReference type="Gene3D" id="3.40.50.450">
    <property type="match status" value="1"/>
</dbReference>
<dbReference type="Pfam" id="PF00211">
    <property type="entry name" value="Guanylate_cyc"/>
    <property type="match status" value="1"/>
</dbReference>
<gene>
    <name evidence="1" type="ORF">QQ91_023090</name>
</gene>
<dbReference type="GO" id="GO:0009190">
    <property type="term" value="P:cyclic nucleotide biosynthetic process"/>
    <property type="evidence" value="ECO:0007669"/>
    <property type="project" value="InterPro"/>
</dbReference>
<reference evidence="1" key="1">
    <citation type="submission" date="2014-11" db="EMBL/GenBank/DDBJ databases">
        <authorList>
            <person name="Malar M.C."/>
            <person name="Sen D."/>
            <person name="Tripathy S."/>
        </authorList>
    </citation>
    <scope>NUCLEOTIDE SEQUENCE</scope>
    <source>
        <strain evidence="1">BDU141951</strain>
    </source>
</reference>
<dbReference type="PROSITE" id="PS50125">
    <property type="entry name" value="GUANYLATE_CYCLASE_2"/>
    <property type="match status" value="1"/>
</dbReference>
<dbReference type="GO" id="GO:0004016">
    <property type="term" value="F:adenylate cyclase activity"/>
    <property type="evidence" value="ECO:0007669"/>
    <property type="project" value="UniProtKB-ARBA"/>
</dbReference>
<reference evidence="1" key="2">
    <citation type="journal article" date="2015" name="Genome Announc.">
        <title>Draft Genome Sequence of Filamentous Marine Cyanobacterium Lyngbya confervoides Strain BDU141951.</title>
        <authorList>
            <person name="Chandrababunaidu M.M."/>
            <person name="Sen D."/>
            <person name="Tripathy S."/>
        </authorList>
    </citation>
    <scope>NUCLEOTIDE SEQUENCE</scope>
    <source>
        <strain evidence="1">BDU141951</strain>
    </source>
</reference>
<dbReference type="GO" id="GO:0035556">
    <property type="term" value="P:intracellular signal transduction"/>
    <property type="evidence" value="ECO:0007669"/>
    <property type="project" value="InterPro"/>
</dbReference>
<accession>A0A0C1YKM2</accession>
<reference evidence="1" key="3">
    <citation type="submission" date="2020-02" db="EMBL/GenBank/DDBJ databases">
        <authorList>
            <person name="Sarangi A.N."/>
            <person name="Ghosh S."/>
            <person name="Mukherjee M."/>
            <person name="Tripathy S."/>
        </authorList>
    </citation>
    <scope>NUCLEOTIDE SEQUENCE</scope>
    <source>
        <strain evidence="1">BDU141951</strain>
    </source>
</reference>
<dbReference type="Gene3D" id="3.30.70.1230">
    <property type="entry name" value="Nucleotide cyclase"/>
    <property type="match status" value="1"/>
</dbReference>
<dbReference type="InterPro" id="IPR029787">
    <property type="entry name" value="Nucleotide_cyclase"/>
</dbReference>
<dbReference type="SUPFAM" id="SSF48452">
    <property type="entry name" value="TPR-like"/>
    <property type="match status" value="1"/>
</dbReference>
<comment type="caution">
    <text evidence="1">The sequence shown here is derived from an EMBL/GenBank/DDBJ whole genome shotgun (WGS) entry which is preliminary data.</text>
</comment>
<dbReference type="SUPFAM" id="SSF55073">
    <property type="entry name" value="Nucleotide cyclase"/>
    <property type="match status" value="1"/>
</dbReference>
<organism evidence="1">
    <name type="scientific">Lyngbya confervoides BDU141951</name>
    <dbReference type="NCBI Taxonomy" id="1574623"/>
    <lineage>
        <taxon>Bacteria</taxon>
        <taxon>Bacillati</taxon>
        <taxon>Cyanobacteriota</taxon>
        <taxon>Cyanophyceae</taxon>
        <taxon>Oscillatoriophycideae</taxon>
        <taxon>Oscillatoriales</taxon>
        <taxon>Microcoleaceae</taxon>
        <taxon>Lyngbya</taxon>
    </lineage>
</organism>
<dbReference type="InterPro" id="IPR011990">
    <property type="entry name" value="TPR-like_helical_dom_sf"/>
</dbReference>
<sequence length="666" mass="74156">MTSETTEIPFPDLQLRLQSLQNTTELELPELLELQRDTVRLQSKTVEVYQAIADGFLRLGEPLIAYDMLSEGLKQWPQDLKLQQSMALALARSGATISANTLLQQLVDTGQQDETTLGLLARTHKDLWSQAIEEDRQREQLALAANRYEQAYALRPAPWTGINAATMALLQGRRDRAETLAQEIQQQCWADLDANPTADHYWTLATLGEAALILGDLTAAADLYRRAIAAGQGRFGDLSSSCRNATLLLQHQGGDVSLLQQWFQMPRVAVFCGHMVDAPDRPTPRFPPELEPHVYQAIYDYLERHNIRFGYASAACGSDLLFLEAMLALKGETHIVLPYEQQQFIQDSVAVVPTGNWRHRFEQAIAHATEVIIASQHKIASVNEVFFEYSYRMLHGLAKVRATQLNTELMPLTVWNQQAGDGFGGTSSAVHYWQQWSDAVEIIDINALLRAHRPLDLDRVAQTAKSVATVATAIAPAPPLPPEPDDFHPELRAMLFADVVHFSYLREEQFPAFVKHFLGTVAQLTQTSPHAPLFQNTWGDALYFVFASVQDAGMFALELCDTIHTVDWAAHGLPATLNLRIALHAGPVARHQDPITGYENYMGTHVNHTARIEPITPPGKVYASQAFTALAASEAVSTFTCDYVGKTPYAKQYGTFPTYHVCRCRA</sequence>